<dbReference type="SUPFAM" id="SSF103481">
    <property type="entry name" value="Multidrug resistance efflux transporter EmrE"/>
    <property type="match status" value="2"/>
</dbReference>
<protein>
    <submittedName>
        <fullName evidence="5">EamA family transporter</fullName>
    </submittedName>
</protein>
<keyword evidence="3" id="KW-0472">Membrane</keyword>
<proteinExistence type="inferred from homology"/>
<feature type="transmembrane region" description="Helical" evidence="3">
    <location>
        <begin position="265"/>
        <end position="283"/>
    </location>
</feature>
<evidence type="ECO:0000256" key="3">
    <source>
        <dbReference type="SAM" id="Phobius"/>
    </source>
</evidence>
<dbReference type="OrthoDB" id="9810818at2"/>
<feature type="domain" description="EamA" evidence="4">
    <location>
        <begin position="20"/>
        <end position="159"/>
    </location>
</feature>
<dbReference type="Proteomes" id="UP000294321">
    <property type="component" value="Chromosome"/>
</dbReference>
<keyword evidence="6" id="KW-1185">Reference proteome</keyword>
<keyword evidence="3" id="KW-0812">Transmembrane</keyword>
<dbReference type="Pfam" id="PF00892">
    <property type="entry name" value="EamA"/>
    <property type="match status" value="2"/>
</dbReference>
<dbReference type="InterPro" id="IPR037185">
    <property type="entry name" value="EmrE-like"/>
</dbReference>
<feature type="transmembrane region" description="Helical" evidence="3">
    <location>
        <begin position="86"/>
        <end position="107"/>
    </location>
</feature>
<evidence type="ECO:0000256" key="2">
    <source>
        <dbReference type="ARBA" id="ARBA00007362"/>
    </source>
</evidence>
<sequence>MNEGMTKMNNHIKIKADLDRGIFWSLFATIMFGTADTLLQFLSQHENVSAVWFLSTRTFFAGIILLIIGAFMYRRHFFDIFKSIQSIVYLVLYALLGICVNFLASYLSVQYGNSASMSILQYLSPLFVLLIMVIVQRRAPSLIDVIVFIMAMIGIFLVLTKGNFSKLSISTTALMWGIGAGFGQALYLICPVPLTKKHYPQILILGWGLIISSVAFNLKQPIWVNPPKINLALVLTISCVVLFGTIISFMCFLKAAKYVTSQIMSLTAAFEPITVFILSFIFFNLQVNFIEVLGAVIVLAAIITLQICHSRANN</sequence>
<accession>A0A4P6ZLD5</accession>
<feature type="transmembrane region" description="Helical" evidence="3">
    <location>
        <begin position="142"/>
        <end position="160"/>
    </location>
</feature>
<feature type="transmembrane region" description="Helical" evidence="3">
    <location>
        <begin position="172"/>
        <end position="190"/>
    </location>
</feature>
<dbReference type="PANTHER" id="PTHR22911:SF79">
    <property type="entry name" value="MOBA-LIKE NTP TRANSFERASE DOMAIN-CONTAINING PROTEIN"/>
    <property type="match status" value="1"/>
</dbReference>
<comment type="subcellular location">
    <subcellularLocation>
        <location evidence="1">Endomembrane system</location>
        <topology evidence="1">Multi-pass membrane protein</topology>
    </subcellularLocation>
</comment>
<name>A0A4P6ZLD5_9LACO</name>
<evidence type="ECO:0000256" key="1">
    <source>
        <dbReference type="ARBA" id="ARBA00004127"/>
    </source>
</evidence>
<feature type="transmembrane region" description="Helical" evidence="3">
    <location>
        <begin position="119"/>
        <end position="135"/>
    </location>
</feature>
<feature type="transmembrane region" description="Helical" evidence="3">
    <location>
        <begin position="21"/>
        <end position="42"/>
    </location>
</feature>
<reference evidence="6" key="1">
    <citation type="submission" date="2018-12" db="EMBL/GenBank/DDBJ databases">
        <title>A new species of lactobacillus.</title>
        <authorList>
            <person name="Jian Y."/>
            <person name="Xin L."/>
            <person name="Hong Z.J."/>
            <person name="Ming L.Z."/>
            <person name="Hong X.Z."/>
        </authorList>
    </citation>
    <scope>NUCLEOTIDE SEQUENCE [LARGE SCALE GENOMIC DNA]</scope>
    <source>
        <strain evidence="6">HSLZ-75</strain>
    </source>
</reference>
<dbReference type="KEGG" id="lji:ELX58_03520"/>
<dbReference type="PANTHER" id="PTHR22911">
    <property type="entry name" value="ACYL-MALONYL CONDENSING ENZYME-RELATED"/>
    <property type="match status" value="1"/>
</dbReference>
<organism evidence="5 6">
    <name type="scientific">Acetilactobacillus jinshanensis</name>
    <dbReference type="NCBI Taxonomy" id="1720083"/>
    <lineage>
        <taxon>Bacteria</taxon>
        <taxon>Bacillati</taxon>
        <taxon>Bacillota</taxon>
        <taxon>Bacilli</taxon>
        <taxon>Lactobacillales</taxon>
        <taxon>Lactobacillaceae</taxon>
        <taxon>Acetilactobacillus</taxon>
    </lineage>
</organism>
<gene>
    <name evidence="5" type="ORF">ELX58_03520</name>
</gene>
<feature type="transmembrane region" description="Helical" evidence="3">
    <location>
        <begin position="289"/>
        <end position="308"/>
    </location>
</feature>
<evidence type="ECO:0000259" key="4">
    <source>
        <dbReference type="Pfam" id="PF00892"/>
    </source>
</evidence>
<feature type="domain" description="EamA" evidence="4">
    <location>
        <begin position="173"/>
        <end position="303"/>
    </location>
</feature>
<feature type="transmembrane region" description="Helical" evidence="3">
    <location>
        <begin position="54"/>
        <end position="74"/>
    </location>
</feature>
<keyword evidence="3" id="KW-1133">Transmembrane helix</keyword>
<comment type="similarity">
    <text evidence="2">Belongs to the EamA transporter family.</text>
</comment>
<dbReference type="InterPro" id="IPR000620">
    <property type="entry name" value="EamA_dom"/>
</dbReference>
<dbReference type="EMBL" id="CP034726">
    <property type="protein sequence ID" value="QBP18222.1"/>
    <property type="molecule type" value="Genomic_DNA"/>
</dbReference>
<dbReference type="AlphaFoldDB" id="A0A4P6ZLD5"/>
<evidence type="ECO:0000313" key="5">
    <source>
        <dbReference type="EMBL" id="QBP18222.1"/>
    </source>
</evidence>
<evidence type="ECO:0000313" key="6">
    <source>
        <dbReference type="Proteomes" id="UP000294321"/>
    </source>
</evidence>
<feature type="transmembrane region" description="Helical" evidence="3">
    <location>
        <begin position="231"/>
        <end position="253"/>
    </location>
</feature>
<feature type="transmembrane region" description="Helical" evidence="3">
    <location>
        <begin position="202"/>
        <end position="219"/>
    </location>
</feature>
<dbReference type="GO" id="GO:0016020">
    <property type="term" value="C:membrane"/>
    <property type="evidence" value="ECO:0007669"/>
    <property type="project" value="InterPro"/>
</dbReference>